<proteinExistence type="predicted"/>
<dbReference type="AlphaFoldDB" id="A0AAU7DTN0"/>
<feature type="transmembrane region" description="Helical" evidence="1">
    <location>
        <begin position="58"/>
        <end position="78"/>
    </location>
</feature>
<evidence type="ECO:0000313" key="2">
    <source>
        <dbReference type="EMBL" id="XBH21304.1"/>
    </source>
</evidence>
<sequence length="279" mass="29329">MSNINSSVVPGNQMSTQLGRAGGPGAGIGNAIGTKPGIPFARLFHVELRKQVDTRASLALIAIIVVGMLGFTAIELFIDSQGPKSFATFQEVTLMPLLMFLPVIAILAVTSEWSQRTALVTFVWEPRRGRVIAAKFASAFLLAALGAILALGIAALGTALAGALGADVSWAFAPSKLAGLLTTLVLVVAQGIAFGLLIQNTPGAIVAYFVLPTVMTMLSTLVSWIGKYSDWIDLTFATMGVSSGEFTGATISRAAVAVSIWIILPGVLGLIRMWRREIK</sequence>
<feature type="transmembrane region" description="Helical" evidence="1">
    <location>
        <begin position="93"/>
        <end position="111"/>
    </location>
</feature>
<name>A0AAU7DTN0_9MICO</name>
<organism evidence="2">
    <name type="scientific">Jonesiaceae bacterium BS-20</name>
    <dbReference type="NCBI Taxonomy" id="3120821"/>
    <lineage>
        <taxon>Bacteria</taxon>
        <taxon>Bacillati</taxon>
        <taxon>Actinomycetota</taxon>
        <taxon>Actinomycetes</taxon>
        <taxon>Micrococcales</taxon>
        <taxon>Jonesiaceae</taxon>
    </lineage>
</organism>
<feature type="transmembrane region" description="Helical" evidence="1">
    <location>
        <begin position="246"/>
        <end position="271"/>
    </location>
</feature>
<feature type="transmembrane region" description="Helical" evidence="1">
    <location>
        <begin position="205"/>
        <end position="226"/>
    </location>
</feature>
<protein>
    <submittedName>
        <fullName evidence="2">ABC transporter permease</fullName>
    </submittedName>
</protein>
<keyword evidence="1" id="KW-0472">Membrane</keyword>
<reference evidence="2" key="1">
    <citation type="submission" date="2024-02" db="EMBL/GenBank/DDBJ databases">
        <title>Tomenella chthoni gen. nov. sp. nov., a member of the family Jonesiaceae isolated from bat guano.</title>
        <authorList>
            <person name="Miller S.L."/>
            <person name="King J."/>
            <person name="Sankaranarayanan K."/>
            <person name="Lawson P.A."/>
        </authorList>
    </citation>
    <scope>NUCLEOTIDE SEQUENCE</scope>
    <source>
        <strain evidence="2">BS-20</strain>
    </source>
</reference>
<accession>A0AAU7DTN0</accession>
<keyword evidence="1" id="KW-0812">Transmembrane</keyword>
<feature type="transmembrane region" description="Helical" evidence="1">
    <location>
        <begin position="177"/>
        <end position="198"/>
    </location>
</feature>
<dbReference type="EMBL" id="CP146203">
    <property type="protein sequence ID" value="XBH21304.1"/>
    <property type="molecule type" value="Genomic_DNA"/>
</dbReference>
<evidence type="ECO:0000256" key="1">
    <source>
        <dbReference type="SAM" id="Phobius"/>
    </source>
</evidence>
<feature type="transmembrane region" description="Helical" evidence="1">
    <location>
        <begin position="132"/>
        <end position="157"/>
    </location>
</feature>
<keyword evidence="1" id="KW-1133">Transmembrane helix</keyword>
<gene>
    <name evidence="2" type="ORF">V5R04_13995</name>
</gene>